<keyword evidence="5" id="KW-0997">Cell inner membrane</keyword>
<sequence length="518" mass="57452">MILTVDTFNLITLLCIKPLCAIGLCVYLLRSNPVRSAAKNNWLVFLGVLSPMLVVVSYGLLPSVGVPLVPSEWMQQGTIDIASLFQQESIGFYLLVSAVAVFVLGIVWGISYLLNGIVEIHRLTRNANQCTNKKILSCLNQSKAALQITGRVELKLSEGINAPVMWGVVNPTILLPAKSEQWQEGVLQRVLAHELAHIKRADWPVKMSVHILCCLFWFIPPVWWLAKKHEWFAELACDDMVVNALHCRAEYANDLLNFATHKNQASIATLGFMKKSELYLRINAVLDGAKQRSAINTKEKLWLLIVWVGLLLPMSVAQALPKASSQYVQPVEYFPVWLPTGSSEKSRKSKSAIFTAEQPKVLTLTDLQTYFSSVPATYRTNETMLITASRADALTLSSSGVDVPQNPAVLEQALVHGLEQRPQVKLEGFLPVNLVSPSYPSRALERGVEGRVTVQFDIDTKGKAVNVKIVQSTARGIFDKAVLKALEQSQFQPIRVNGHPIITKNVNETFLFTLASNQ</sequence>
<evidence type="ECO:0000256" key="3">
    <source>
        <dbReference type="ARBA" id="ARBA00022989"/>
    </source>
</evidence>
<gene>
    <name evidence="7" type="ORF">Q4521_19225</name>
</gene>
<dbReference type="SUPFAM" id="SSF74653">
    <property type="entry name" value="TolA/TonB C-terminal domain"/>
    <property type="match status" value="1"/>
</dbReference>
<keyword evidence="5" id="KW-0735">Signal-anchor</keyword>
<dbReference type="PANTHER" id="PTHR34978:SF3">
    <property type="entry name" value="SLR0241 PROTEIN"/>
    <property type="match status" value="1"/>
</dbReference>
<keyword evidence="5" id="KW-1003">Cell membrane</keyword>
<evidence type="ECO:0000256" key="5">
    <source>
        <dbReference type="RuleBase" id="RU362123"/>
    </source>
</evidence>
<keyword evidence="5" id="KW-0653">Protein transport</keyword>
<evidence type="ECO:0000259" key="6">
    <source>
        <dbReference type="PROSITE" id="PS52015"/>
    </source>
</evidence>
<dbReference type="PANTHER" id="PTHR34978">
    <property type="entry name" value="POSSIBLE SENSOR-TRANSDUCER PROTEIN BLAR"/>
    <property type="match status" value="1"/>
</dbReference>
<reference evidence="7" key="1">
    <citation type="submission" date="2023-07" db="EMBL/GenBank/DDBJ databases">
        <title>Genome content predicts the carbon catabolic preferences of heterotrophic bacteria.</title>
        <authorList>
            <person name="Gralka M."/>
        </authorList>
    </citation>
    <scope>NUCLEOTIDE SEQUENCE</scope>
    <source>
        <strain evidence="7">I3M17_2</strain>
    </source>
</reference>
<evidence type="ECO:0000313" key="8">
    <source>
        <dbReference type="Proteomes" id="UP001169760"/>
    </source>
</evidence>
<dbReference type="InterPro" id="IPR003538">
    <property type="entry name" value="TonB"/>
</dbReference>
<keyword evidence="5" id="KW-0813">Transport</keyword>
<dbReference type="RefSeq" id="WP_303493863.1">
    <property type="nucleotide sequence ID" value="NZ_JAUOPB010000016.1"/>
</dbReference>
<dbReference type="Proteomes" id="UP001169760">
    <property type="component" value="Unassembled WGS sequence"/>
</dbReference>
<keyword evidence="3 5" id="KW-1133">Transmembrane helix</keyword>
<comment type="caution">
    <text evidence="5">Lacks conserved residue(s) required for the propagation of feature annotation.</text>
</comment>
<accession>A0AAW7XB19</accession>
<comment type="caution">
    <text evidence="7">The sequence shown here is derived from an EMBL/GenBank/DDBJ whole genome shotgun (WGS) entry which is preliminary data.</text>
</comment>
<dbReference type="GO" id="GO:0031992">
    <property type="term" value="F:energy transducer activity"/>
    <property type="evidence" value="ECO:0007669"/>
    <property type="project" value="InterPro"/>
</dbReference>
<dbReference type="AlphaFoldDB" id="A0AAW7XB19"/>
<name>A0AAW7XB19_9GAMM</name>
<feature type="transmembrane region" description="Helical" evidence="5">
    <location>
        <begin position="301"/>
        <end position="320"/>
    </location>
</feature>
<dbReference type="CDD" id="cd07341">
    <property type="entry name" value="M56_BlaR1_MecR1_like"/>
    <property type="match status" value="1"/>
</dbReference>
<keyword evidence="2 5" id="KW-0812">Transmembrane</keyword>
<dbReference type="NCBIfam" id="TIGR01352">
    <property type="entry name" value="tonB_Cterm"/>
    <property type="match status" value="1"/>
</dbReference>
<dbReference type="InterPro" id="IPR006260">
    <property type="entry name" value="TonB/TolA_C"/>
</dbReference>
<dbReference type="GO" id="GO:0005886">
    <property type="term" value="C:plasma membrane"/>
    <property type="evidence" value="ECO:0007669"/>
    <property type="project" value="UniProtKB-SubCell"/>
</dbReference>
<proteinExistence type="inferred from homology"/>
<comment type="function">
    <text evidence="5">Interacts with outer membrane receptor proteins that carry out high-affinity binding and energy dependent uptake into the periplasmic space of specific substrates. It could act to transduce energy from the cytoplasmic membrane to specific energy-requiring processes in the outer membrane, resulting in the release into the periplasm of ligands bound by these outer membrane proteins.</text>
</comment>
<comment type="subcellular location">
    <subcellularLocation>
        <location evidence="5">Cell inner membrane</location>
        <topology evidence="5">Single-pass membrane protein</topology>
        <orientation evidence="5">Periplasmic side</orientation>
    </subcellularLocation>
    <subcellularLocation>
        <location evidence="1">Membrane</location>
        <topology evidence="1">Single-pass membrane protein</topology>
    </subcellularLocation>
</comment>
<keyword evidence="4 5" id="KW-0472">Membrane</keyword>
<dbReference type="PRINTS" id="PR01374">
    <property type="entry name" value="TONBPROTEIN"/>
</dbReference>
<evidence type="ECO:0000256" key="4">
    <source>
        <dbReference type="ARBA" id="ARBA00023136"/>
    </source>
</evidence>
<organism evidence="7 8">
    <name type="scientific">Saccharophagus degradans</name>
    <dbReference type="NCBI Taxonomy" id="86304"/>
    <lineage>
        <taxon>Bacteria</taxon>
        <taxon>Pseudomonadati</taxon>
        <taxon>Pseudomonadota</taxon>
        <taxon>Gammaproteobacteria</taxon>
        <taxon>Cellvibrionales</taxon>
        <taxon>Cellvibrionaceae</taxon>
        <taxon>Saccharophagus</taxon>
    </lineage>
</organism>
<dbReference type="InterPro" id="IPR037682">
    <property type="entry name" value="TonB_C"/>
</dbReference>
<protein>
    <recommendedName>
        <fullName evidence="5">Protein TonB</fullName>
    </recommendedName>
</protein>
<evidence type="ECO:0000313" key="7">
    <source>
        <dbReference type="EMBL" id="MDO6424629.1"/>
    </source>
</evidence>
<dbReference type="Gene3D" id="3.30.1150.10">
    <property type="match status" value="1"/>
</dbReference>
<feature type="transmembrane region" description="Helical" evidence="5">
    <location>
        <begin position="90"/>
        <end position="114"/>
    </location>
</feature>
<evidence type="ECO:0000256" key="2">
    <source>
        <dbReference type="ARBA" id="ARBA00022692"/>
    </source>
</evidence>
<dbReference type="GO" id="GO:0030288">
    <property type="term" value="C:outer membrane-bounded periplasmic space"/>
    <property type="evidence" value="ECO:0007669"/>
    <property type="project" value="InterPro"/>
</dbReference>
<dbReference type="InterPro" id="IPR008756">
    <property type="entry name" value="Peptidase_M56"/>
</dbReference>
<dbReference type="GO" id="GO:0015031">
    <property type="term" value="P:protein transport"/>
    <property type="evidence" value="ECO:0007669"/>
    <property type="project" value="UniProtKB-UniRule"/>
</dbReference>
<dbReference type="Pfam" id="PF05569">
    <property type="entry name" value="Peptidase_M56"/>
    <property type="match status" value="1"/>
</dbReference>
<dbReference type="PROSITE" id="PS52015">
    <property type="entry name" value="TONB_CTD"/>
    <property type="match status" value="1"/>
</dbReference>
<evidence type="ECO:0000256" key="1">
    <source>
        <dbReference type="ARBA" id="ARBA00004167"/>
    </source>
</evidence>
<dbReference type="GO" id="GO:0015891">
    <property type="term" value="P:siderophore transport"/>
    <property type="evidence" value="ECO:0007669"/>
    <property type="project" value="InterPro"/>
</dbReference>
<dbReference type="InterPro" id="IPR052173">
    <property type="entry name" value="Beta-lactam_resp_regulator"/>
</dbReference>
<feature type="domain" description="TonB C-terminal" evidence="6">
    <location>
        <begin position="424"/>
        <end position="518"/>
    </location>
</feature>
<dbReference type="Pfam" id="PF03544">
    <property type="entry name" value="TonB_C"/>
    <property type="match status" value="1"/>
</dbReference>
<dbReference type="EMBL" id="JAUOPB010000016">
    <property type="protein sequence ID" value="MDO6424629.1"/>
    <property type="molecule type" value="Genomic_DNA"/>
</dbReference>
<feature type="transmembrane region" description="Helical" evidence="5">
    <location>
        <begin position="6"/>
        <end position="29"/>
    </location>
</feature>
<dbReference type="GO" id="GO:0055085">
    <property type="term" value="P:transmembrane transport"/>
    <property type="evidence" value="ECO:0007669"/>
    <property type="project" value="InterPro"/>
</dbReference>
<feature type="transmembrane region" description="Helical" evidence="5">
    <location>
        <begin position="41"/>
        <end position="61"/>
    </location>
</feature>
<comment type="similarity">
    <text evidence="5">Belongs to the TonB family.</text>
</comment>